<evidence type="ECO:0000313" key="2">
    <source>
        <dbReference type="Proteomes" id="UP000005741"/>
    </source>
</evidence>
<name>H1YYN2_9EURY</name>
<dbReference type="OrthoDB" id="135634at2157"/>
<dbReference type="STRING" id="937775.Metlim_1921"/>
<protein>
    <recommendedName>
        <fullName evidence="3">Antitoxin</fullName>
    </recommendedName>
</protein>
<dbReference type="Proteomes" id="UP000005741">
    <property type="component" value="Chromosome"/>
</dbReference>
<dbReference type="InParanoid" id="H1YYN2"/>
<sequence length="95" mass="11028">MTTKAVNLSKEAYDRLNKLKLNEEESFSSVILRTTPRFKSSDEAIETYEKKRKESQPELSLQNCRDEAIETYEKKRKGNCISDEEAERILGPRGK</sequence>
<dbReference type="AlphaFoldDB" id="H1YYN2"/>
<reference evidence="1 2" key="1">
    <citation type="submission" date="2011-10" db="EMBL/GenBank/DDBJ databases">
        <title>The Improved High-Quality Draft genome of Methanoplanus limicola DSM 2279.</title>
        <authorList>
            <consortium name="US DOE Joint Genome Institute (JGI-PGF)"/>
            <person name="Lucas S."/>
            <person name="Copeland A."/>
            <person name="Lapidus A."/>
            <person name="Glavina del Rio T."/>
            <person name="Dalin E."/>
            <person name="Tice H."/>
            <person name="Bruce D."/>
            <person name="Goodwin L."/>
            <person name="Pitluck S."/>
            <person name="Peters L."/>
            <person name="Mikhailova N."/>
            <person name="Lu M."/>
            <person name="Kyrpides N."/>
            <person name="Mavromatis K."/>
            <person name="Ivanova N."/>
            <person name="Markowitz V."/>
            <person name="Cheng J.-F."/>
            <person name="Hugenholtz P."/>
            <person name="Woyke T."/>
            <person name="Wu D."/>
            <person name="Wirth R."/>
            <person name="Brambilla E.-M."/>
            <person name="Klenk H.-P."/>
            <person name="Eisen J.A."/>
        </authorList>
    </citation>
    <scope>NUCLEOTIDE SEQUENCE [LARGE SCALE GENOMIC DNA]</scope>
    <source>
        <strain evidence="1 2">DSM 2279</strain>
    </source>
</reference>
<evidence type="ECO:0008006" key="3">
    <source>
        <dbReference type="Google" id="ProtNLM"/>
    </source>
</evidence>
<gene>
    <name evidence="1" type="ORF">Metlim_1921</name>
</gene>
<accession>H1YYN2</accession>
<keyword evidence="2" id="KW-1185">Reference proteome</keyword>
<dbReference type="EMBL" id="CM001436">
    <property type="protein sequence ID" value="EHQ36015.1"/>
    <property type="molecule type" value="Genomic_DNA"/>
</dbReference>
<dbReference type="RefSeq" id="WP_004078121.1">
    <property type="nucleotide sequence ID" value="NZ_CM001436.1"/>
</dbReference>
<evidence type="ECO:0000313" key="1">
    <source>
        <dbReference type="EMBL" id="EHQ36015.1"/>
    </source>
</evidence>
<proteinExistence type="predicted"/>
<organism evidence="1 2">
    <name type="scientific">Methanoplanus limicola DSM 2279</name>
    <dbReference type="NCBI Taxonomy" id="937775"/>
    <lineage>
        <taxon>Archaea</taxon>
        <taxon>Methanobacteriati</taxon>
        <taxon>Methanobacteriota</taxon>
        <taxon>Stenosarchaea group</taxon>
        <taxon>Methanomicrobia</taxon>
        <taxon>Methanomicrobiales</taxon>
        <taxon>Methanomicrobiaceae</taxon>
        <taxon>Methanoplanus</taxon>
    </lineage>
</organism>
<dbReference type="HOGENOM" id="CLU_2366220_0_0_2"/>